<feature type="compositionally biased region" description="Basic and acidic residues" evidence="1">
    <location>
        <begin position="87"/>
        <end position="101"/>
    </location>
</feature>
<evidence type="ECO:0000313" key="3">
    <source>
        <dbReference type="Proteomes" id="UP000183971"/>
    </source>
</evidence>
<evidence type="ECO:0000256" key="1">
    <source>
        <dbReference type="SAM" id="MobiDB-lite"/>
    </source>
</evidence>
<feature type="region of interest" description="Disordered" evidence="1">
    <location>
        <begin position="36"/>
        <end position="58"/>
    </location>
</feature>
<dbReference type="GeneID" id="42046170"/>
<dbReference type="RefSeq" id="XP_031075190.1">
    <property type="nucleotide sequence ID" value="XM_031233194.1"/>
</dbReference>
<gene>
    <name evidence="2" type="ORF">FPRO_01283</name>
</gene>
<sequence>MLDIAVDNQWKATSHRKHLEIQTLLAPLQTKQCLPNKDSTAVDRDDDRRTAVSKVGTESSVKTWMNATAATNENPSPGLGLVTPNELKLDKGERKANEEGPGRVWNAIS</sequence>
<name>A0A1L7V524_FUSPR</name>
<protein>
    <submittedName>
        <fullName evidence="2">Uncharacterized protein</fullName>
    </submittedName>
</protein>
<reference evidence="3" key="1">
    <citation type="journal article" date="2016" name="Genome Biol. Evol.">
        <title>Comparative 'omics' of the Fusarium fujikuroi species complex highlights differences in genetic potential and metabolite synthesis.</title>
        <authorList>
            <person name="Niehaus E.-M."/>
            <person name="Muensterkoetter M."/>
            <person name="Proctor R.H."/>
            <person name="Brown D.W."/>
            <person name="Sharon A."/>
            <person name="Idan Y."/>
            <person name="Oren-Young L."/>
            <person name="Sieber C.M."/>
            <person name="Novak O."/>
            <person name="Pencik A."/>
            <person name="Tarkowska D."/>
            <person name="Hromadova K."/>
            <person name="Freeman S."/>
            <person name="Maymon M."/>
            <person name="Elazar M."/>
            <person name="Youssef S.A."/>
            <person name="El-Shabrawy E.S.M."/>
            <person name="Shalaby A.B.A."/>
            <person name="Houterman P."/>
            <person name="Brock N.L."/>
            <person name="Burkhardt I."/>
            <person name="Tsavkelova E.A."/>
            <person name="Dickschat J.S."/>
            <person name="Galuszka P."/>
            <person name="Gueldener U."/>
            <person name="Tudzynski B."/>
        </authorList>
    </citation>
    <scope>NUCLEOTIDE SEQUENCE [LARGE SCALE GENOMIC DNA]</scope>
    <source>
        <strain evidence="3">ET1</strain>
    </source>
</reference>
<organism evidence="2 3">
    <name type="scientific">Fusarium proliferatum (strain ET1)</name>
    <name type="common">Orchid endophyte fungus</name>
    <dbReference type="NCBI Taxonomy" id="1227346"/>
    <lineage>
        <taxon>Eukaryota</taxon>
        <taxon>Fungi</taxon>
        <taxon>Dikarya</taxon>
        <taxon>Ascomycota</taxon>
        <taxon>Pezizomycotina</taxon>
        <taxon>Sordariomycetes</taxon>
        <taxon>Hypocreomycetidae</taxon>
        <taxon>Hypocreales</taxon>
        <taxon>Nectriaceae</taxon>
        <taxon>Fusarium</taxon>
        <taxon>Fusarium fujikuroi species complex</taxon>
    </lineage>
</organism>
<feature type="region of interest" description="Disordered" evidence="1">
    <location>
        <begin position="86"/>
        <end position="109"/>
    </location>
</feature>
<accession>A0A1L7V524</accession>
<comment type="caution">
    <text evidence="2">The sequence shown here is derived from an EMBL/GenBank/DDBJ whole genome shotgun (WGS) entry which is preliminary data.</text>
</comment>
<keyword evidence="3" id="KW-1185">Reference proteome</keyword>
<feature type="compositionally biased region" description="Basic and acidic residues" evidence="1">
    <location>
        <begin position="40"/>
        <end position="50"/>
    </location>
</feature>
<evidence type="ECO:0000313" key="2">
    <source>
        <dbReference type="EMBL" id="CZR34472.1"/>
    </source>
</evidence>
<proteinExistence type="predicted"/>
<dbReference type="VEuPathDB" id="FungiDB:FPRO_01283"/>
<dbReference type="Proteomes" id="UP000183971">
    <property type="component" value="Unassembled WGS sequence"/>
</dbReference>
<dbReference type="AlphaFoldDB" id="A0A1L7V524"/>
<dbReference type="EMBL" id="FJOF01000001">
    <property type="protein sequence ID" value="CZR34472.1"/>
    <property type="molecule type" value="Genomic_DNA"/>
</dbReference>